<protein>
    <submittedName>
        <fullName evidence="2">Glycosyltransferase sugar-binding region containing DXD motif protein</fullName>
    </submittedName>
</protein>
<reference evidence="2 3" key="1">
    <citation type="submission" date="2019-02" db="EMBL/GenBank/DDBJ databases">
        <title>Deep-cultivation of Planctomycetes and their phenomic and genomic characterization uncovers novel biology.</title>
        <authorList>
            <person name="Wiegand S."/>
            <person name="Jogler M."/>
            <person name="Boedeker C."/>
            <person name="Pinto D."/>
            <person name="Vollmers J."/>
            <person name="Rivas-Marin E."/>
            <person name="Kohn T."/>
            <person name="Peeters S.H."/>
            <person name="Heuer A."/>
            <person name="Rast P."/>
            <person name="Oberbeckmann S."/>
            <person name="Bunk B."/>
            <person name="Jeske O."/>
            <person name="Meyerdierks A."/>
            <person name="Storesund J.E."/>
            <person name="Kallscheuer N."/>
            <person name="Luecker S."/>
            <person name="Lage O.M."/>
            <person name="Pohl T."/>
            <person name="Merkel B.J."/>
            <person name="Hornburger P."/>
            <person name="Mueller R.-W."/>
            <person name="Bruemmer F."/>
            <person name="Labrenz M."/>
            <person name="Spormann A.M."/>
            <person name="Op Den Camp H."/>
            <person name="Overmann J."/>
            <person name="Amann R."/>
            <person name="Jetten M.S.M."/>
            <person name="Mascher T."/>
            <person name="Medema M.H."/>
            <person name="Devos D.P."/>
            <person name="Kaster A.-K."/>
            <person name="Ovreas L."/>
            <person name="Rohde M."/>
            <person name="Galperin M.Y."/>
            <person name="Jogler C."/>
        </authorList>
    </citation>
    <scope>NUCLEOTIDE SEQUENCE [LARGE SCALE GENOMIC DNA]</scope>
    <source>
        <strain evidence="2 3">Pan54</strain>
    </source>
</reference>
<sequence length="765" mass="87828">MLYIVGCGRSGTKYTATFLNKIGIQVKHEEPGPDGEVGWKGLLKILDGEIDPSSHIVLHQVRNPLETISSMRTHSHGLLGDVSRHFSTNSSLKSATGKLHRCMEFWYEWNLLAENYSKWTYQTESFTESIDRICDLIDHPRVEGELPLVDPNLNSRRIKRFARFQEEPVSWEKLSSIDAGLVKRIRQLAQKYGYGDRYLSDDFKIDPVSVDDRPRKQIKIQKPTDEQTPQKIFIAPYLLDMPQVSSITRSICDGKVFFPSENSPSEDRSWTLAWGYPANKRRFGIAETGFFWDGMHIDTRGLYQFSSLNTAEGLREILDFSPPESARQLINRSSLPRSKYRQAQDEMEWDGVVFACQNPADRSIHSVASTGDWWRFLEDSCRYYGSKLFIKLHPWNRNEIEARIREIGTTYGCQVGRVGHSILSKCEHVVLFNSTFSVDCMLNETPVKQGAPGYFSGTSAVSYCELDPRKPLIDTKHCAEQLLNFLVWRYCFSMDCSLDDWKERLLHFANSTDLFPLTIQQSYGNYLMEKAGSKPDIVTNPIAKYPPGNSVSDIFPIPKVFHLIWLGDNKIPDDQRAWIDQWQELHPEWETRHWGNEVVDELSVELRVMFEQANSWSGKSDIARVALVHKYGGVYRDTDYRPLRCINSILQGCHAFAMTERPNGRLTGSLFGAIPNHPFLRDIINEMPNRFHPEKPMNTGPLLFDAVFKKGRGDVRLFEREVFAPVMSKRKQHARSGHFPNSFAVHTYAGSWTKKSANVNEEIEL</sequence>
<dbReference type="EMBL" id="SJPG01000001">
    <property type="protein sequence ID" value="TWT61709.1"/>
    <property type="molecule type" value="Genomic_DNA"/>
</dbReference>
<evidence type="ECO:0000313" key="3">
    <source>
        <dbReference type="Proteomes" id="UP000316095"/>
    </source>
</evidence>
<evidence type="ECO:0000313" key="2">
    <source>
        <dbReference type="EMBL" id="TWT61709.1"/>
    </source>
</evidence>
<dbReference type="GO" id="GO:0000030">
    <property type="term" value="F:mannosyltransferase activity"/>
    <property type="evidence" value="ECO:0007669"/>
    <property type="project" value="TreeGrafter"/>
</dbReference>
<evidence type="ECO:0000256" key="1">
    <source>
        <dbReference type="ARBA" id="ARBA00022679"/>
    </source>
</evidence>
<dbReference type="InterPro" id="IPR007577">
    <property type="entry name" value="GlycoTrfase_DXD_sugar-bd_CS"/>
</dbReference>
<accession>A0A5C5XGB0</accession>
<gene>
    <name evidence="2" type="ORF">Pan54_24460</name>
</gene>
<dbReference type="Gene3D" id="3.90.550.20">
    <property type="match status" value="1"/>
</dbReference>
<dbReference type="RefSeq" id="WP_146503662.1">
    <property type="nucleotide sequence ID" value="NZ_SJPG01000001.1"/>
</dbReference>
<dbReference type="GO" id="GO:0051999">
    <property type="term" value="P:mannosyl-inositol phosphorylceramide biosynthetic process"/>
    <property type="evidence" value="ECO:0007669"/>
    <property type="project" value="TreeGrafter"/>
</dbReference>
<dbReference type="InterPro" id="IPR051706">
    <property type="entry name" value="Glycosyltransferase_domain"/>
</dbReference>
<comment type="caution">
    <text evidence="2">The sequence shown here is derived from an EMBL/GenBank/DDBJ whole genome shotgun (WGS) entry which is preliminary data.</text>
</comment>
<dbReference type="Proteomes" id="UP000316095">
    <property type="component" value="Unassembled WGS sequence"/>
</dbReference>
<proteinExistence type="predicted"/>
<dbReference type="PANTHER" id="PTHR32385:SF15">
    <property type="entry name" value="INOSITOL PHOSPHOCERAMIDE MANNOSYLTRANSFERASE 1"/>
    <property type="match status" value="1"/>
</dbReference>
<dbReference type="GO" id="GO:0016020">
    <property type="term" value="C:membrane"/>
    <property type="evidence" value="ECO:0007669"/>
    <property type="project" value="GOC"/>
</dbReference>
<dbReference type="SUPFAM" id="SSF53448">
    <property type="entry name" value="Nucleotide-diphospho-sugar transferases"/>
    <property type="match status" value="1"/>
</dbReference>
<keyword evidence="3" id="KW-1185">Reference proteome</keyword>
<keyword evidence="1 2" id="KW-0808">Transferase</keyword>
<dbReference type="PANTHER" id="PTHR32385">
    <property type="entry name" value="MANNOSYL PHOSPHORYLINOSITOL CERAMIDE SYNTHASE"/>
    <property type="match status" value="1"/>
</dbReference>
<dbReference type="AlphaFoldDB" id="A0A5C5XGB0"/>
<organism evidence="2 3">
    <name type="scientific">Rubinisphaera italica</name>
    <dbReference type="NCBI Taxonomy" id="2527969"/>
    <lineage>
        <taxon>Bacteria</taxon>
        <taxon>Pseudomonadati</taxon>
        <taxon>Planctomycetota</taxon>
        <taxon>Planctomycetia</taxon>
        <taxon>Planctomycetales</taxon>
        <taxon>Planctomycetaceae</taxon>
        <taxon>Rubinisphaera</taxon>
    </lineage>
</organism>
<dbReference type="InterPro" id="IPR029044">
    <property type="entry name" value="Nucleotide-diphossugar_trans"/>
</dbReference>
<dbReference type="Pfam" id="PF04488">
    <property type="entry name" value="Gly_transf_sug"/>
    <property type="match status" value="1"/>
</dbReference>
<dbReference type="OrthoDB" id="277808at2"/>
<name>A0A5C5XGB0_9PLAN</name>